<comment type="caution">
    <text evidence="1">The sequence shown here is derived from an EMBL/GenBank/DDBJ whole genome shotgun (WGS) entry which is preliminary data.</text>
</comment>
<dbReference type="AlphaFoldDB" id="A0A5D0RBP5"/>
<dbReference type="EMBL" id="VSKK01000001">
    <property type="protein sequence ID" value="TYB78331.1"/>
    <property type="molecule type" value="Genomic_DNA"/>
</dbReference>
<protein>
    <submittedName>
        <fullName evidence="1">Uncharacterized protein</fullName>
    </submittedName>
</protein>
<dbReference type="Proteomes" id="UP000323720">
    <property type="component" value="Unassembled WGS sequence"/>
</dbReference>
<evidence type="ECO:0000313" key="1">
    <source>
        <dbReference type="EMBL" id="TYB78331.1"/>
    </source>
</evidence>
<reference evidence="1 2" key="1">
    <citation type="submission" date="2019-08" db="EMBL/GenBank/DDBJ databases">
        <title>Genomes of Antarctic Bizionia species.</title>
        <authorList>
            <person name="Bowman J.P."/>
        </authorList>
    </citation>
    <scope>NUCLEOTIDE SEQUENCE [LARGE SCALE GENOMIC DNA]</scope>
    <source>
        <strain evidence="1 2">ADA-4</strain>
    </source>
</reference>
<evidence type="ECO:0000313" key="2">
    <source>
        <dbReference type="Proteomes" id="UP000323720"/>
    </source>
</evidence>
<accession>A0A5D0RBP5</accession>
<organism evidence="1 2">
    <name type="scientific">Bizionia myxarmorum</name>
    <dbReference type="NCBI Taxonomy" id="291186"/>
    <lineage>
        <taxon>Bacteria</taxon>
        <taxon>Pseudomonadati</taxon>
        <taxon>Bacteroidota</taxon>
        <taxon>Flavobacteriia</taxon>
        <taxon>Flavobacteriales</taxon>
        <taxon>Flavobacteriaceae</taxon>
        <taxon>Bizionia</taxon>
    </lineage>
</organism>
<gene>
    <name evidence="1" type="ORF">ES674_00695</name>
</gene>
<sequence length="83" mass="9389">MLILHFSENDMFEFQNYYSPSFYNAGTSTVYVEGIKIEAGGIMEWVNLPFAISNTKINFKFENNGSQVNDLVVSYGVLHANNP</sequence>
<proteinExistence type="predicted"/>
<keyword evidence="2" id="KW-1185">Reference proteome</keyword>
<name>A0A5D0RBP5_9FLAO</name>
<dbReference type="RefSeq" id="WP_148402069.1">
    <property type="nucleotide sequence ID" value="NZ_VSKK01000001.1"/>
</dbReference>